<dbReference type="RefSeq" id="WP_045670189.1">
    <property type="nucleotide sequence ID" value="NZ_CP011058.1"/>
</dbReference>
<reference evidence="2 3" key="1">
    <citation type="journal article" date="2015" name="J. Biotechnol.">
        <title>Complete genome sequence of Paenibacillus beijingensis 7188(T) (=DSM 24997(T)), a novel rhizobacterium from jujube garden soil.</title>
        <authorList>
            <person name="Kwak Y."/>
            <person name="Shin J.H."/>
        </authorList>
    </citation>
    <scope>NUCLEOTIDE SEQUENCE [LARGE SCALE GENOMIC DNA]</scope>
    <source>
        <strain evidence="2 3">DSM 24997</strain>
    </source>
</reference>
<dbReference type="OrthoDB" id="197680at2"/>
<dbReference type="Pfam" id="PF13320">
    <property type="entry name" value="GH123_cat"/>
    <property type="match status" value="1"/>
</dbReference>
<evidence type="ECO:0000313" key="2">
    <source>
        <dbReference type="EMBL" id="AJY74756.1"/>
    </source>
</evidence>
<feature type="domain" description="Glycoside hydrolase 123 catalytic" evidence="1">
    <location>
        <begin position="184"/>
        <end position="514"/>
    </location>
</feature>
<sequence>MQNSNTGFETVLLSSLSKVFADGELEDKPCTSGTALRKEVFSFQLAYRSARLLKQVTVRLVSDILPNISVRTVGLVPSELPCYHDHDDNVLRSSPGLYPDPLLPLRFTAIEGSASFVSEAMNVYPAQWRSLWISVDVTEDMPQGSYPIRLTMEAETGEQLAEETFDLTVIGAALPEQRLIHTEWFHTDCLATHYKVDVFNEEHWSLIERYVQTAVRHGINMILTPLFTPPLDTAVGGERPTVQLVDVQKDGDTYTFGFARLLRWVELCRSSGVKYFEFSHLFTQWGAKHAPKIIAAVDGEAKQIFGWETDAAGEAYAAFLRQLLPELTGFIREHGLEGSCYFHVSDEPHLDHLESYGKASALVRDLLADFPVIDALSDYAFYEKGLVRKPVPSNDHIGTFIENGVPDLWTYYCCLQYKQVSNRFFNMPSVRNRMMGWQLYKYNIEGFLHWGYNFWYTQHSLKQIDPYRVTDAGGAFPSGDSFLVYPGEDGYPVESVRLSVFREALQDLRALQLLERLIGRERTLALVEEELLAPLTFTEAPADLSWLLRRRARVNALIREAAGQAV</sequence>
<dbReference type="PATRIC" id="fig|1126833.4.peg.2072"/>
<dbReference type="STRING" id="1126833.VN24_09365"/>
<proteinExistence type="predicted"/>
<dbReference type="InterPro" id="IPR025150">
    <property type="entry name" value="GH123_cat"/>
</dbReference>
<evidence type="ECO:0000313" key="3">
    <source>
        <dbReference type="Proteomes" id="UP000032633"/>
    </source>
</evidence>
<organism evidence="2 3">
    <name type="scientific">Paenibacillus beijingensis</name>
    <dbReference type="NCBI Taxonomy" id="1126833"/>
    <lineage>
        <taxon>Bacteria</taxon>
        <taxon>Bacillati</taxon>
        <taxon>Bacillota</taxon>
        <taxon>Bacilli</taxon>
        <taxon>Bacillales</taxon>
        <taxon>Paenibacillaceae</taxon>
        <taxon>Paenibacillus</taxon>
    </lineage>
</organism>
<protein>
    <recommendedName>
        <fullName evidence="1">Glycoside hydrolase 123 catalytic domain-containing protein</fullName>
    </recommendedName>
</protein>
<keyword evidence="3" id="KW-1185">Reference proteome</keyword>
<dbReference type="Proteomes" id="UP000032633">
    <property type="component" value="Chromosome"/>
</dbReference>
<dbReference type="KEGG" id="pbj:VN24_09365"/>
<evidence type="ECO:0000259" key="1">
    <source>
        <dbReference type="Pfam" id="PF13320"/>
    </source>
</evidence>
<dbReference type="AlphaFoldDB" id="A0A0D5NHL7"/>
<dbReference type="HOGENOM" id="CLU_036180_0_0_9"/>
<name>A0A0D5NHL7_9BACL</name>
<dbReference type="EMBL" id="CP011058">
    <property type="protein sequence ID" value="AJY74756.1"/>
    <property type="molecule type" value="Genomic_DNA"/>
</dbReference>
<gene>
    <name evidence="2" type="ORF">VN24_09365</name>
</gene>
<accession>A0A0D5NHL7</accession>
<reference evidence="3" key="2">
    <citation type="submission" date="2015-03" db="EMBL/GenBank/DDBJ databases">
        <title>Genome sequence of Paenibacillus beijingensis strain DSM 24997T.</title>
        <authorList>
            <person name="Kwak Y."/>
            <person name="Shin J.-H."/>
        </authorList>
    </citation>
    <scope>NUCLEOTIDE SEQUENCE [LARGE SCALE GENOMIC DNA]</scope>
    <source>
        <strain evidence="3">DSM 24997</strain>
    </source>
</reference>